<protein>
    <submittedName>
        <fullName evidence="4">Amino-acid N-acetyltransferase</fullName>
        <ecNumber evidence="4">2.3.1.1</ecNumber>
    </submittedName>
</protein>
<comment type="caution">
    <text evidence="4">The sequence shown here is derived from an EMBL/GenBank/DDBJ whole genome shotgun (WGS) entry which is preliminary data.</text>
</comment>
<evidence type="ECO:0000259" key="3">
    <source>
        <dbReference type="Pfam" id="PF00696"/>
    </source>
</evidence>
<dbReference type="NCBIfam" id="TIGR01890">
    <property type="entry name" value="N-Ac-Glu-synth"/>
    <property type="match status" value="1"/>
</dbReference>
<dbReference type="PANTHER" id="PTHR30602:SF12">
    <property type="entry name" value="AMINO-ACID ACETYLTRANSFERASE NAGS1, CHLOROPLASTIC-RELATED"/>
    <property type="match status" value="1"/>
</dbReference>
<dbReference type="Proteomes" id="UP000885822">
    <property type="component" value="Unassembled WGS sequence"/>
</dbReference>
<sequence>MNKEANNFVDWFRQASPYIHAHRGGTVVLAFGGEAVKDEGFPNLIHDIALLHSLGLRLVLVHGTRPQIEERLKLRDADMQVINGMRVTDEHALLCVKEAAGTVRIEIEALLSTGLANSPMSGAQIAVDSGNFITAKPLGIIDGVDYQHTGEVRRVNT</sequence>
<evidence type="ECO:0000313" key="4">
    <source>
        <dbReference type="EMBL" id="HDK37905.1"/>
    </source>
</evidence>
<reference evidence="4" key="1">
    <citation type="journal article" date="2020" name="mSystems">
        <title>Genome- and Community-Level Interaction Insights into Carbon Utilization and Element Cycling Functions of Hydrothermarchaeota in Hydrothermal Sediment.</title>
        <authorList>
            <person name="Zhou Z."/>
            <person name="Liu Y."/>
            <person name="Xu W."/>
            <person name="Pan J."/>
            <person name="Luo Z.H."/>
            <person name="Li M."/>
        </authorList>
    </citation>
    <scope>NUCLEOTIDE SEQUENCE [LARGE SCALE GENOMIC DNA]</scope>
    <source>
        <strain evidence="4">HyVt-26</strain>
    </source>
</reference>
<proteinExistence type="predicted"/>
<dbReference type="AlphaFoldDB" id="A0A831JX33"/>
<dbReference type="GO" id="GO:0004042">
    <property type="term" value="F:L-glutamate N-acetyltransferase activity"/>
    <property type="evidence" value="ECO:0007669"/>
    <property type="project" value="InterPro"/>
</dbReference>
<dbReference type="Pfam" id="PF00696">
    <property type="entry name" value="AA_kinase"/>
    <property type="match status" value="1"/>
</dbReference>
<feature type="non-terminal residue" evidence="4">
    <location>
        <position position="157"/>
    </location>
</feature>
<dbReference type="SUPFAM" id="SSF53633">
    <property type="entry name" value="Carbamate kinase-like"/>
    <property type="match status" value="1"/>
</dbReference>
<dbReference type="GO" id="GO:0006526">
    <property type="term" value="P:L-arginine biosynthetic process"/>
    <property type="evidence" value="ECO:0007669"/>
    <property type="project" value="InterPro"/>
</dbReference>
<name>A0A831JX33_9GAMM</name>
<dbReference type="PANTHER" id="PTHR30602">
    <property type="entry name" value="AMINO-ACID ACETYLTRANSFERASE"/>
    <property type="match status" value="1"/>
</dbReference>
<evidence type="ECO:0000256" key="2">
    <source>
        <dbReference type="ARBA" id="ARBA00023315"/>
    </source>
</evidence>
<organism evidence="4">
    <name type="scientific">Thiolapillus brandeum</name>
    <dbReference type="NCBI Taxonomy" id="1076588"/>
    <lineage>
        <taxon>Bacteria</taxon>
        <taxon>Pseudomonadati</taxon>
        <taxon>Pseudomonadota</taxon>
        <taxon>Gammaproteobacteria</taxon>
        <taxon>Chromatiales</taxon>
        <taxon>Sedimenticolaceae</taxon>
        <taxon>Thiolapillus</taxon>
    </lineage>
</organism>
<evidence type="ECO:0000256" key="1">
    <source>
        <dbReference type="ARBA" id="ARBA00022679"/>
    </source>
</evidence>
<dbReference type="EC" id="2.3.1.1" evidence="4"/>
<feature type="domain" description="Aspartate/glutamate/uridylate kinase" evidence="3">
    <location>
        <begin position="26"/>
        <end position="156"/>
    </location>
</feature>
<accession>A0A831JX33</accession>
<dbReference type="InterPro" id="IPR001048">
    <property type="entry name" value="Asp/Glu/Uridylate_kinase"/>
</dbReference>
<keyword evidence="1 4" id="KW-0808">Transferase</keyword>
<keyword evidence="2 4" id="KW-0012">Acyltransferase</keyword>
<dbReference type="GO" id="GO:0005737">
    <property type="term" value="C:cytoplasm"/>
    <property type="evidence" value="ECO:0007669"/>
    <property type="project" value="InterPro"/>
</dbReference>
<dbReference type="InterPro" id="IPR010167">
    <property type="entry name" value="NH2A_AcTrfase"/>
</dbReference>
<dbReference type="EMBL" id="DRCV01000118">
    <property type="protein sequence ID" value="HDK37905.1"/>
    <property type="molecule type" value="Genomic_DNA"/>
</dbReference>
<gene>
    <name evidence="4" type="primary">argA</name>
    <name evidence="4" type="ORF">ENG92_02670</name>
</gene>
<dbReference type="Gene3D" id="3.40.1160.10">
    <property type="entry name" value="Acetylglutamate kinase-like"/>
    <property type="match status" value="1"/>
</dbReference>
<dbReference type="InterPro" id="IPR036393">
    <property type="entry name" value="AceGlu_kinase-like_sf"/>
</dbReference>